<protein>
    <recommendedName>
        <fullName evidence="2">Chitin-binding type-4 domain-containing protein</fullName>
    </recommendedName>
</protein>
<feature type="domain" description="Chitin-binding type-4" evidence="2">
    <location>
        <begin position="110"/>
        <end position="170"/>
    </location>
</feature>
<dbReference type="Pfam" id="PF03067">
    <property type="entry name" value="LPMO_10"/>
    <property type="match status" value="1"/>
</dbReference>
<organism evidence="3 4">
    <name type="scientific">Eumeta variegata</name>
    <name type="common">Bagworm moth</name>
    <name type="synonym">Eumeta japonica</name>
    <dbReference type="NCBI Taxonomy" id="151549"/>
    <lineage>
        <taxon>Eukaryota</taxon>
        <taxon>Metazoa</taxon>
        <taxon>Ecdysozoa</taxon>
        <taxon>Arthropoda</taxon>
        <taxon>Hexapoda</taxon>
        <taxon>Insecta</taxon>
        <taxon>Pterygota</taxon>
        <taxon>Neoptera</taxon>
        <taxon>Endopterygota</taxon>
        <taxon>Lepidoptera</taxon>
        <taxon>Glossata</taxon>
        <taxon>Ditrysia</taxon>
        <taxon>Tineoidea</taxon>
        <taxon>Psychidae</taxon>
        <taxon>Oiketicinae</taxon>
        <taxon>Eumeta</taxon>
    </lineage>
</organism>
<reference evidence="3 4" key="1">
    <citation type="journal article" date="2019" name="Commun. Biol.">
        <title>The bagworm genome reveals a unique fibroin gene that provides high tensile strength.</title>
        <authorList>
            <person name="Kono N."/>
            <person name="Nakamura H."/>
            <person name="Ohtoshi R."/>
            <person name="Tomita M."/>
            <person name="Numata K."/>
            <person name="Arakawa K."/>
        </authorList>
    </citation>
    <scope>NUCLEOTIDE SEQUENCE [LARGE SCALE GENOMIC DNA]</scope>
</reference>
<accession>A0A4C1T428</accession>
<dbReference type="Proteomes" id="UP000299102">
    <property type="component" value="Unassembled WGS sequence"/>
</dbReference>
<dbReference type="EMBL" id="BGZK01000033">
    <property type="protein sequence ID" value="GBP08956.1"/>
    <property type="molecule type" value="Genomic_DNA"/>
</dbReference>
<evidence type="ECO:0000313" key="4">
    <source>
        <dbReference type="Proteomes" id="UP000299102"/>
    </source>
</evidence>
<sequence>MWLHSLVTLSLVVGSARAHGRVLAPPSRASAWRFGFPTNPNYDDDGLNCGGFAHQWEMNGGRCGICGDAYDQREPRLHEIGGVYGEDPLDNEQECFDNYVLELEEGGTKYYPRAGSVKYDVNYRLPPGLVCEHCVLQWRYTAGNNWGTCKNGTQGLGCGKQEQFGACSDISIGTFKDVQMRKTNYVQTSSKTPNGYEDVPYPLYFYLKNGYFDAQQVKKIYKKASRLRPPKAVFPRESFHFRYRYPVKRHKEIYSNIRYPILAQEAGNGDCLRDCECPWAAVTPTDWCLTKWAYGGGSKLMSGEWGDRRGLGHPNS</sequence>
<evidence type="ECO:0000256" key="1">
    <source>
        <dbReference type="SAM" id="SignalP"/>
    </source>
</evidence>
<feature type="signal peptide" evidence="1">
    <location>
        <begin position="1"/>
        <end position="18"/>
    </location>
</feature>
<keyword evidence="1" id="KW-0732">Signal</keyword>
<name>A0A4C1T428_EUMVA</name>
<feature type="chain" id="PRO_5020031003" description="Chitin-binding type-4 domain-containing protein" evidence="1">
    <location>
        <begin position="19"/>
        <end position="316"/>
    </location>
</feature>
<dbReference type="OrthoDB" id="64893at2759"/>
<evidence type="ECO:0000259" key="2">
    <source>
        <dbReference type="Pfam" id="PF03067"/>
    </source>
</evidence>
<gene>
    <name evidence="3" type="ORF">EVAR_78322_1</name>
</gene>
<dbReference type="STRING" id="151549.A0A4C1T428"/>
<comment type="caution">
    <text evidence="3">The sequence shown here is derived from an EMBL/GenBank/DDBJ whole genome shotgun (WGS) entry which is preliminary data.</text>
</comment>
<dbReference type="InterPro" id="IPR004302">
    <property type="entry name" value="Cellulose/chitin-bd_N"/>
</dbReference>
<evidence type="ECO:0000313" key="3">
    <source>
        <dbReference type="EMBL" id="GBP08956.1"/>
    </source>
</evidence>
<keyword evidence="4" id="KW-1185">Reference proteome</keyword>
<proteinExistence type="predicted"/>
<dbReference type="AlphaFoldDB" id="A0A4C1T428"/>